<feature type="region of interest" description="Disordered" evidence="8">
    <location>
        <begin position="448"/>
        <end position="549"/>
    </location>
</feature>
<dbReference type="Pfam" id="PF08662">
    <property type="entry name" value="eIF2A"/>
    <property type="match status" value="1"/>
</dbReference>
<dbReference type="Proteomes" id="UP000054408">
    <property type="component" value="Unassembled WGS sequence"/>
</dbReference>
<dbReference type="eggNOG" id="KOG2315">
    <property type="taxonomic scope" value="Eukaryota"/>
</dbReference>
<dbReference type="InterPro" id="IPR015943">
    <property type="entry name" value="WD40/YVTN_repeat-like_dom_sf"/>
</dbReference>
<dbReference type="GO" id="GO:0000049">
    <property type="term" value="F:tRNA binding"/>
    <property type="evidence" value="ECO:0007669"/>
    <property type="project" value="TreeGrafter"/>
</dbReference>
<dbReference type="AlphaFoldDB" id="A0A0L0DV96"/>
<keyword evidence="6" id="KW-0810">Translation regulation</keyword>
<evidence type="ECO:0000256" key="6">
    <source>
        <dbReference type="ARBA" id="ARBA00022845"/>
    </source>
</evidence>
<proteinExistence type="inferred from homology"/>
<feature type="compositionally biased region" description="Basic and acidic residues" evidence="8">
    <location>
        <begin position="481"/>
        <end position="503"/>
    </location>
</feature>
<evidence type="ECO:0000256" key="4">
    <source>
        <dbReference type="ARBA" id="ARBA00022574"/>
    </source>
</evidence>
<name>A0A0L0DV96_THETB</name>
<dbReference type="GO" id="GO:0003743">
    <property type="term" value="F:translation initiation factor activity"/>
    <property type="evidence" value="ECO:0007669"/>
    <property type="project" value="UniProtKB-KW"/>
</dbReference>
<evidence type="ECO:0000256" key="8">
    <source>
        <dbReference type="SAM" id="MobiDB-lite"/>
    </source>
</evidence>
<dbReference type="InterPro" id="IPR013979">
    <property type="entry name" value="TIF_beta_prop-like"/>
</dbReference>
<evidence type="ECO:0000256" key="7">
    <source>
        <dbReference type="ARBA" id="ARBA00022917"/>
    </source>
</evidence>
<evidence type="ECO:0000256" key="5">
    <source>
        <dbReference type="ARBA" id="ARBA00022737"/>
    </source>
</evidence>
<keyword evidence="5" id="KW-0677">Repeat</keyword>
<dbReference type="GO" id="GO:0006417">
    <property type="term" value="P:regulation of translation"/>
    <property type="evidence" value="ECO:0007669"/>
    <property type="project" value="UniProtKB-KW"/>
</dbReference>
<keyword evidence="3 10" id="KW-0396">Initiation factor</keyword>
<dbReference type="STRING" id="461836.A0A0L0DV96"/>
<dbReference type="OrthoDB" id="2194683at2759"/>
<evidence type="ECO:0000313" key="10">
    <source>
        <dbReference type="EMBL" id="KNC56021.1"/>
    </source>
</evidence>
<comment type="similarity">
    <text evidence="1">Belongs to the WD repeat EIF2A family.</text>
</comment>
<dbReference type="GeneID" id="25561744"/>
<dbReference type="Gene3D" id="2.130.10.10">
    <property type="entry name" value="YVTN repeat-like/Quinoprotein amine dehydrogenase"/>
    <property type="match status" value="2"/>
</dbReference>
<protein>
    <recommendedName>
        <fullName evidence="2">Eukaryotic translation initiation factor 2A</fullName>
    </recommendedName>
</protein>
<evidence type="ECO:0000256" key="1">
    <source>
        <dbReference type="ARBA" id="ARBA00009573"/>
    </source>
</evidence>
<dbReference type="PANTHER" id="PTHR13227:SF0">
    <property type="entry name" value="EUKARYOTIC TRANSLATION INITIATION FACTOR 2A"/>
    <property type="match status" value="1"/>
</dbReference>
<dbReference type="RefSeq" id="XP_013761065.1">
    <property type="nucleotide sequence ID" value="XM_013905611.1"/>
</dbReference>
<dbReference type="OMA" id="RCCAYSP"/>
<keyword evidence="7" id="KW-0648">Protein biosynthesis</keyword>
<evidence type="ECO:0000256" key="2">
    <source>
        <dbReference type="ARBA" id="ARBA00013819"/>
    </source>
</evidence>
<evidence type="ECO:0000259" key="9">
    <source>
        <dbReference type="Pfam" id="PF08662"/>
    </source>
</evidence>
<evidence type="ECO:0000313" key="11">
    <source>
        <dbReference type="Proteomes" id="UP000054408"/>
    </source>
</evidence>
<dbReference type="SUPFAM" id="SSF82171">
    <property type="entry name" value="DPP6 N-terminal domain-like"/>
    <property type="match status" value="1"/>
</dbReference>
<dbReference type="PANTHER" id="PTHR13227">
    <property type="entry name" value="EUKARYOTIC TRANSLATION INITIATION FACTOR 2A"/>
    <property type="match status" value="1"/>
</dbReference>
<feature type="domain" description="Translation initiation factor beta propellor-like" evidence="9">
    <location>
        <begin position="222"/>
        <end position="410"/>
    </location>
</feature>
<dbReference type="GO" id="GO:0043022">
    <property type="term" value="F:ribosome binding"/>
    <property type="evidence" value="ECO:0007669"/>
    <property type="project" value="TreeGrafter"/>
</dbReference>
<reference evidence="10 11" key="1">
    <citation type="submission" date="2010-05" db="EMBL/GenBank/DDBJ databases">
        <title>The Genome Sequence of Thecamonas trahens ATCC 50062.</title>
        <authorList>
            <consortium name="The Broad Institute Genome Sequencing Platform"/>
            <person name="Russ C."/>
            <person name="Cuomo C."/>
            <person name="Shea T."/>
            <person name="Young S.K."/>
            <person name="Zeng Q."/>
            <person name="Koehrsen M."/>
            <person name="Haas B."/>
            <person name="Borodovsky M."/>
            <person name="Guigo R."/>
            <person name="Alvarado L."/>
            <person name="Berlin A."/>
            <person name="Bochicchio J."/>
            <person name="Borenstein D."/>
            <person name="Chapman S."/>
            <person name="Chen Z."/>
            <person name="Freedman E."/>
            <person name="Gellesch M."/>
            <person name="Goldberg J."/>
            <person name="Griggs A."/>
            <person name="Gujja S."/>
            <person name="Heilman E."/>
            <person name="Heiman D."/>
            <person name="Hepburn T."/>
            <person name="Howarth C."/>
            <person name="Jen D."/>
            <person name="Larson L."/>
            <person name="Mehta T."/>
            <person name="Park D."/>
            <person name="Pearson M."/>
            <person name="Roberts A."/>
            <person name="Saif S."/>
            <person name="Shenoy N."/>
            <person name="Sisk P."/>
            <person name="Stolte C."/>
            <person name="Sykes S."/>
            <person name="Thomson T."/>
            <person name="Walk T."/>
            <person name="White J."/>
            <person name="Yandava C."/>
            <person name="Burger G."/>
            <person name="Gray M.W."/>
            <person name="Holland P.W.H."/>
            <person name="King N."/>
            <person name="Lang F.B.F."/>
            <person name="Roger A.J."/>
            <person name="Ruiz-Trillo I."/>
            <person name="Lander E."/>
            <person name="Nusbaum C."/>
        </authorList>
    </citation>
    <scope>NUCLEOTIDE SEQUENCE [LARGE SCALE GENOMIC DNA]</scope>
    <source>
        <strain evidence="10 11">ATCC 50062</strain>
    </source>
</reference>
<dbReference type="InterPro" id="IPR011387">
    <property type="entry name" value="TIF2A"/>
</dbReference>
<dbReference type="EMBL" id="GL349440">
    <property type="protein sequence ID" value="KNC56021.1"/>
    <property type="molecule type" value="Genomic_DNA"/>
</dbReference>
<keyword evidence="11" id="KW-1185">Reference proteome</keyword>
<evidence type="ECO:0000256" key="3">
    <source>
        <dbReference type="ARBA" id="ARBA00022540"/>
    </source>
</evidence>
<dbReference type="GO" id="GO:0022627">
    <property type="term" value="C:cytosolic small ribosomal subunit"/>
    <property type="evidence" value="ECO:0007669"/>
    <property type="project" value="TreeGrafter"/>
</dbReference>
<sequence length="640" mass="69474">MSASSGIMNQFTQKTRDGIMTRWADKKSLDAVDNALGSTMEASDFYHSADGSRLAVTTAAAVVVYDTQTGAELLSLPVPGVRKVKFSPRATHIVTYTRWSKTLEEGNVAVWRVDDAAEVDRMVRKTFPRGGDHTWSPVWTSDEALYVRGSGALEFHDGAAIGSDAGSLARLEPGGVLEYCVAPGPAPYHVVVRCKPVRKGGPSTLRMYEYPRFGKGEATCVKALTRVDEVDFDWSPDGSAVLASVSTEVDTTGQSYYGETTLYYMAANGSFDCAVPLVKEGPMYDSSWAPDSQSFVVVHGRMPAKTILYSRKCEAIFDFGTSSRNTVAFSPQGQFVCIAGFGNLTGEMDFWDTSKLKLMGTAEANCPVYYGWSPSGRLFMTASLFPRMRVDNGIQIWSYYGKLLHSDTIDNVEFSKIEWCPAPIENHPPRPVSPIVEEALKRNKPFRTAASGATSSGNVAKKAYVPPHLRGKSGKSSVPGLRRDKSPPRDLTAAKKEKVEKKKYVPGARQARHIPGAPPPGAAPQKKSNKKPKGNNKGNAHSNSGNASRTKALAAGEVPTAQSFLLNVTDDSPLVMLTKKTRNLKKKLRQINDLAERKAMGQDLSETQEVKLASKDAVAEAIDILVARTDALKALDADAQ</sequence>
<gene>
    <name evidence="10" type="ORF">AMSG_02033</name>
</gene>
<accession>A0A0L0DV96</accession>
<organism evidence="10 11">
    <name type="scientific">Thecamonas trahens ATCC 50062</name>
    <dbReference type="NCBI Taxonomy" id="461836"/>
    <lineage>
        <taxon>Eukaryota</taxon>
        <taxon>Apusozoa</taxon>
        <taxon>Apusomonadida</taxon>
        <taxon>Apusomonadidae</taxon>
        <taxon>Thecamonas</taxon>
    </lineage>
</organism>
<keyword evidence="4" id="KW-0853">WD repeat</keyword>
<feature type="compositionally biased region" description="Polar residues" evidence="8">
    <location>
        <begin position="540"/>
        <end position="549"/>
    </location>
</feature>
<dbReference type="GO" id="GO:0003729">
    <property type="term" value="F:mRNA binding"/>
    <property type="evidence" value="ECO:0007669"/>
    <property type="project" value="TreeGrafter"/>
</dbReference>